<organism evidence="1 2">
    <name type="scientific">Sesamum alatum</name>
    <dbReference type="NCBI Taxonomy" id="300844"/>
    <lineage>
        <taxon>Eukaryota</taxon>
        <taxon>Viridiplantae</taxon>
        <taxon>Streptophyta</taxon>
        <taxon>Embryophyta</taxon>
        <taxon>Tracheophyta</taxon>
        <taxon>Spermatophyta</taxon>
        <taxon>Magnoliopsida</taxon>
        <taxon>eudicotyledons</taxon>
        <taxon>Gunneridae</taxon>
        <taxon>Pentapetalae</taxon>
        <taxon>asterids</taxon>
        <taxon>lamiids</taxon>
        <taxon>Lamiales</taxon>
        <taxon>Pedaliaceae</taxon>
        <taxon>Sesamum</taxon>
    </lineage>
</organism>
<comment type="caution">
    <text evidence="1">The sequence shown here is derived from an EMBL/GenBank/DDBJ whole genome shotgun (WGS) entry which is preliminary data.</text>
</comment>
<sequence length="114" mass="12737">MGRVGMSYHLYLILPREEKKSIPIPGKCRRLQDMSFWLAALPSRVSQPSAKESTSEFPYSSIENIKVAAPIASFRSEQPLNCFLNVGAKGAKSTTEARRYVKVEAKDKQSGEED</sequence>
<keyword evidence="2" id="KW-1185">Reference proteome</keyword>
<reference evidence="1" key="1">
    <citation type="submission" date="2020-06" db="EMBL/GenBank/DDBJ databases">
        <authorList>
            <person name="Li T."/>
            <person name="Hu X."/>
            <person name="Zhang T."/>
            <person name="Song X."/>
            <person name="Zhang H."/>
            <person name="Dai N."/>
            <person name="Sheng W."/>
            <person name="Hou X."/>
            <person name="Wei L."/>
        </authorList>
    </citation>
    <scope>NUCLEOTIDE SEQUENCE</scope>
    <source>
        <strain evidence="1">3651</strain>
        <tissue evidence="1">Leaf</tissue>
    </source>
</reference>
<name>A0AAE1Y4H8_9LAMI</name>
<reference evidence="1" key="2">
    <citation type="journal article" date="2024" name="Plant">
        <title>Genomic evolution and insights into agronomic trait innovations of Sesamum species.</title>
        <authorList>
            <person name="Miao H."/>
            <person name="Wang L."/>
            <person name="Qu L."/>
            <person name="Liu H."/>
            <person name="Sun Y."/>
            <person name="Le M."/>
            <person name="Wang Q."/>
            <person name="Wei S."/>
            <person name="Zheng Y."/>
            <person name="Lin W."/>
            <person name="Duan Y."/>
            <person name="Cao H."/>
            <person name="Xiong S."/>
            <person name="Wang X."/>
            <person name="Wei L."/>
            <person name="Li C."/>
            <person name="Ma Q."/>
            <person name="Ju M."/>
            <person name="Zhao R."/>
            <person name="Li G."/>
            <person name="Mu C."/>
            <person name="Tian Q."/>
            <person name="Mei H."/>
            <person name="Zhang T."/>
            <person name="Gao T."/>
            <person name="Zhang H."/>
        </authorList>
    </citation>
    <scope>NUCLEOTIDE SEQUENCE</scope>
    <source>
        <strain evidence="1">3651</strain>
    </source>
</reference>
<accession>A0AAE1Y4H8</accession>
<dbReference type="EMBL" id="JACGWO010000007">
    <property type="protein sequence ID" value="KAK4422953.1"/>
    <property type="molecule type" value="Genomic_DNA"/>
</dbReference>
<protein>
    <submittedName>
        <fullName evidence="1">Uncharacterized protein</fullName>
    </submittedName>
</protein>
<evidence type="ECO:0000313" key="1">
    <source>
        <dbReference type="EMBL" id="KAK4422953.1"/>
    </source>
</evidence>
<proteinExistence type="predicted"/>
<evidence type="ECO:0000313" key="2">
    <source>
        <dbReference type="Proteomes" id="UP001293254"/>
    </source>
</evidence>
<dbReference type="Proteomes" id="UP001293254">
    <property type="component" value="Unassembled WGS sequence"/>
</dbReference>
<dbReference type="AlphaFoldDB" id="A0AAE1Y4H8"/>
<gene>
    <name evidence="1" type="ORF">Salat_1877900</name>
</gene>